<dbReference type="GO" id="GO:0004674">
    <property type="term" value="F:protein serine/threonine kinase activity"/>
    <property type="evidence" value="ECO:0007669"/>
    <property type="project" value="TreeGrafter"/>
</dbReference>
<dbReference type="InterPro" id="IPR011009">
    <property type="entry name" value="Kinase-like_dom_sf"/>
</dbReference>
<dbReference type="InterPro" id="IPR001245">
    <property type="entry name" value="Ser-Thr/Tyr_kinase_cat_dom"/>
</dbReference>
<dbReference type="InterPro" id="IPR051681">
    <property type="entry name" value="Ser/Thr_Kinases-Pseudokinases"/>
</dbReference>
<evidence type="ECO:0000313" key="3">
    <source>
        <dbReference type="Proteomes" id="UP001438707"/>
    </source>
</evidence>
<dbReference type="Gene3D" id="1.10.510.10">
    <property type="entry name" value="Transferase(Phosphotransferase) domain 1"/>
    <property type="match status" value="1"/>
</dbReference>
<evidence type="ECO:0000313" key="2">
    <source>
        <dbReference type="EMBL" id="KAK9826346.1"/>
    </source>
</evidence>
<dbReference type="SMART" id="SM00220">
    <property type="entry name" value="S_TKc"/>
    <property type="match status" value="1"/>
</dbReference>
<dbReference type="InterPro" id="IPR008271">
    <property type="entry name" value="Ser/Thr_kinase_AS"/>
</dbReference>
<name>A0AAW1QXY9_9CHLO</name>
<dbReference type="AlphaFoldDB" id="A0AAW1QXY9"/>
<dbReference type="SUPFAM" id="SSF56112">
    <property type="entry name" value="Protein kinase-like (PK-like)"/>
    <property type="match status" value="1"/>
</dbReference>
<dbReference type="PANTHER" id="PTHR44329">
    <property type="entry name" value="SERINE/THREONINE-PROTEIN KINASE TNNI3K-RELATED"/>
    <property type="match status" value="1"/>
</dbReference>
<dbReference type="PROSITE" id="PS00108">
    <property type="entry name" value="PROTEIN_KINASE_ST"/>
    <property type="match status" value="1"/>
</dbReference>
<evidence type="ECO:0000259" key="1">
    <source>
        <dbReference type="PROSITE" id="PS50011"/>
    </source>
</evidence>
<reference evidence="2 3" key="1">
    <citation type="journal article" date="2024" name="Nat. Commun.">
        <title>Phylogenomics reveals the evolutionary origins of lichenization in chlorophyte algae.</title>
        <authorList>
            <person name="Puginier C."/>
            <person name="Libourel C."/>
            <person name="Otte J."/>
            <person name="Skaloud P."/>
            <person name="Haon M."/>
            <person name="Grisel S."/>
            <person name="Petersen M."/>
            <person name="Berrin J.G."/>
            <person name="Delaux P.M."/>
            <person name="Dal Grande F."/>
            <person name="Keller J."/>
        </authorList>
    </citation>
    <scope>NUCLEOTIDE SEQUENCE [LARGE SCALE GENOMIC DNA]</scope>
    <source>
        <strain evidence="2 3">SAG 2145</strain>
    </source>
</reference>
<dbReference type="PIRSF" id="PIRSF000654">
    <property type="entry name" value="Integrin-linked_kinase"/>
    <property type="match status" value="1"/>
</dbReference>
<dbReference type="EMBL" id="JALJOS010000021">
    <property type="protein sequence ID" value="KAK9826346.1"/>
    <property type="molecule type" value="Genomic_DNA"/>
</dbReference>
<accession>A0AAW1QXY9</accession>
<dbReference type="GO" id="GO:0005524">
    <property type="term" value="F:ATP binding"/>
    <property type="evidence" value="ECO:0007669"/>
    <property type="project" value="InterPro"/>
</dbReference>
<dbReference type="Proteomes" id="UP001438707">
    <property type="component" value="Unassembled WGS sequence"/>
</dbReference>
<gene>
    <name evidence="2" type="ORF">WJX74_010980</name>
</gene>
<organism evidence="2 3">
    <name type="scientific">Apatococcus lobatus</name>
    <dbReference type="NCBI Taxonomy" id="904363"/>
    <lineage>
        <taxon>Eukaryota</taxon>
        <taxon>Viridiplantae</taxon>
        <taxon>Chlorophyta</taxon>
        <taxon>core chlorophytes</taxon>
        <taxon>Trebouxiophyceae</taxon>
        <taxon>Chlorellales</taxon>
        <taxon>Chlorellaceae</taxon>
        <taxon>Apatococcus</taxon>
    </lineage>
</organism>
<dbReference type="PROSITE" id="PS50011">
    <property type="entry name" value="PROTEIN_KINASE_DOM"/>
    <property type="match status" value="1"/>
</dbReference>
<feature type="domain" description="Protein kinase" evidence="1">
    <location>
        <begin position="1"/>
        <end position="240"/>
    </location>
</feature>
<dbReference type="Pfam" id="PF07714">
    <property type="entry name" value="PK_Tyr_Ser-Thr"/>
    <property type="match status" value="1"/>
</dbReference>
<dbReference type="InterPro" id="IPR000719">
    <property type="entry name" value="Prot_kinase_dom"/>
</dbReference>
<protein>
    <recommendedName>
        <fullName evidence="1">Protein kinase domain-containing protein</fullName>
    </recommendedName>
</protein>
<sequence length="240" mass="25736">MQADIPRTTAALRALKGMQKEALLQGSLQHPNVLGLVGAVQQGHAFAGFIMPFCQGGSLETALRELSTSNTSLPLPQRVRVALLAARGLSYLHQRSIIHLDLKADNIFLEGPLLTSNGADVDEAVGVKIADFGLSTTLQPGQTSVAVNQGRGTDSHMAPEVRRGGNVSTSADIWSFGVLLWELVHQRPPGPDDSTGSNRVPIVPPDCQAAWAVIMKKCLRIRASERPDASQLVQELQQLL</sequence>
<proteinExistence type="predicted"/>
<keyword evidence="3" id="KW-1185">Reference proteome</keyword>
<comment type="caution">
    <text evidence="2">The sequence shown here is derived from an EMBL/GenBank/DDBJ whole genome shotgun (WGS) entry which is preliminary data.</text>
</comment>